<protein>
    <submittedName>
        <fullName evidence="2">Uncharacterized protein</fullName>
    </submittedName>
</protein>
<keyword evidence="1" id="KW-1185">Reference proteome</keyword>
<dbReference type="WBParaSite" id="nRc.2.0.1.t16870-RA">
    <property type="protein sequence ID" value="nRc.2.0.1.t16870-RA"/>
    <property type="gene ID" value="nRc.2.0.1.g16870"/>
</dbReference>
<organism evidence="1 2">
    <name type="scientific">Romanomermis culicivorax</name>
    <name type="common">Nematode worm</name>
    <dbReference type="NCBI Taxonomy" id="13658"/>
    <lineage>
        <taxon>Eukaryota</taxon>
        <taxon>Metazoa</taxon>
        <taxon>Ecdysozoa</taxon>
        <taxon>Nematoda</taxon>
        <taxon>Enoplea</taxon>
        <taxon>Dorylaimia</taxon>
        <taxon>Mermithida</taxon>
        <taxon>Mermithoidea</taxon>
        <taxon>Mermithidae</taxon>
        <taxon>Romanomermis</taxon>
    </lineage>
</organism>
<sequence length="70" mass="7438">MSPLDTLAHGGIRPWATLVVGHISLLATLAHWPHEPIGHISPLATLTHWPHKPIGHISPLATLAHSATLA</sequence>
<reference evidence="2" key="1">
    <citation type="submission" date="2022-11" db="UniProtKB">
        <authorList>
            <consortium name="WormBaseParasite"/>
        </authorList>
    </citation>
    <scope>IDENTIFICATION</scope>
</reference>
<proteinExistence type="predicted"/>
<accession>A0A915ISM1</accession>
<dbReference type="AlphaFoldDB" id="A0A915ISM1"/>
<dbReference type="Proteomes" id="UP000887565">
    <property type="component" value="Unplaced"/>
</dbReference>
<evidence type="ECO:0000313" key="1">
    <source>
        <dbReference type="Proteomes" id="UP000887565"/>
    </source>
</evidence>
<name>A0A915ISM1_ROMCU</name>
<evidence type="ECO:0000313" key="2">
    <source>
        <dbReference type="WBParaSite" id="nRc.2.0.1.t16870-RA"/>
    </source>
</evidence>